<dbReference type="GO" id="GO:0005524">
    <property type="term" value="F:ATP binding"/>
    <property type="evidence" value="ECO:0007669"/>
    <property type="project" value="UniProtKB-KW"/>
</dbReference>
<dbReference type="RefSeq" id="WP_063188348.1">
    <property type="nucleotide sequence ID" value="NZ_LQRA01000121.1"/>
</dbReference>
<dbReference type="GO" id="GO:0006355">
    <property type="term" value="P:regulation of DNA-templated transcription"/>
    <property type="evidence" value="ECO:0007669"/>
    <property type="project" value="InterPro"/>
</dbReference>
<dbReference type="PANTHER" id="PTHR32071">
    <property type="entry name" value="TRANSCRIPTIONAL REGULATORY PROTEIN"/>
    <property type="match status" value="1"/>
</dbReference>
<evidence type="ECO:0000256" key="6">
    <source>
        <dbReference type="ARBA" id="ARBA00023163"/>
    </source>
</evidence>
<dbReference type="Pfam" id="PF00158">
    <property type="entry name" value="Sigma54_activat"/>
    <property type="match status" value="1"/>
</dbReference>
<evidence type="ECO:0000256" key="1">
    <source>
        <dbReference type="ARBA" id="ARBA00022741"/>
    </source>
</evidence>
<protein>
    <recommendedName>
        <fullName evidence="7">HTH-type transcriptional regulatory protein TyrR</fullName>
    </recommendedName>
</protein>
<reference evidence="11" key="1">
    <citation type="submission" date="2016-01" db="EMBL/GenBank/DDBJ databases">
        <title>Draft genome of Chromobacterium sp. F49.</title>
        <authorList>
            <person name="Hong K.W."/>
        </authorList>
    </citation>
    <scope>NUCLEOTIDE SEQUENCE [LARGE SCALE GENOMIC DNA]</scope>
    <source>
        <strain evidence="11">M63</strain>
    </source>
</reference>
<organism evidence="10 11">
    <name type="scientific">Paenibacillus elgii</name>
    <dbReference type="NCBI Taxonomy" id="189691"/>
    <lineage>
        <taxon>Bacteria</taxon>
        <taxon>Bacillati</taxon>
        <taxon>Bacillota</taxon>
        <taxon>Bacilli</taxon>
        <taxon>Bacillales</taxon>
        <taxon>Paenibacillaceae</taxon>
        <taxon>Paenibacillus</taxon>
    </lineage>
</organism>
<name>A0A165PEB4_9BACL</name>
<dbReference type="InterPro" id="IPR009057">
    <property type="entry name" value="Homeodomain-like_sf"/>
</dbReference>
<dbReference type="OrthoDB" id="9771372at2"/>
<dbReference type="STRING" id="1007103.GCA_000213315_05434"/>
<evidence type="ECO:0000256" key="4">
    <source>
        <dbReference type="ARBA" id="ARBA00023015"/>
    </source>
</evidence>
<keyword evidence="2" id="KW-0058">Aromatic hydrocarbons catabolism</keyword>
<evidence type="ECO:0000313" key="11">
    <source>
        <dbReference type="Proteomes" id="UP000076563"/>
    </source>
</evidence>
<dbReference type="FunFam" id="3.40.50.300:FF:000006">
    <property type="entry name" value="DNA-binding transcriptional regulator NtrC"/>
    <property type="match status" value="1"/>
</dbReference>
<dbReference type="PROSITE" id="PS50045">
    <property type="entry name" value="SIGMA54_INTERACT_4"/>
    <property type="match status" value="1"/>
</dbReference>
<dbReference type="SUPFAM" id="SSF52540">
    <property type="entry name" value="P-loop containing nucleoside triphosphate hydrolases"/>
    <property type="match status" value="1"/>
</dbReference>
<evidence type="ECO:0000256" key="2">
    <source>
        <dbReference type="ARBA" id="ARBA00022797"/>
    </source>
</evidence>
<dbReference type="InterPro" id="IPR000014">
    <property type="entry name" value="PAS"/>
</dbReference>
<accession>A0A165PEB4</accession>
<keyword evidence="1" id="KW-0547">Nucleotide-binding</keyword>
<dbReference type="PROSITE" id="PS00676">
    <property type="entry name" value="SIGMA54_INTERACT_2"/>
    <property type="match status" value="1"/>
</dbReference>
<dbReference type="Pfam" id="PF00989">
    <property type="entry name" value="PAS"/>
    <property type="match status" value="1"/>
</dbReference>
<dbReference type="PANTHER" id="PTHR32071:SF57">
    <property type="entry name" value="C4-DICARBOXYLATE TRANSPORT TRANSCRIPTIONAL REGULATORY PROTEIN DCTD"/>
    <property type="match status" value="1"/>
</dbReference>
<dbReference type="InterPro" id="IPR030828">
    <property type="entry name" value="HTH_TyrR"/>
</dbReference>
<dbReference type="Gene3D" id="3.30.450.20">
    <property type="entry name" value="PAS domain"/>
    <property type="match status" value="1"/>
</dbReference>
<keyword evidence="3" id="KW-0067">ATP-binding</keyword>
<dbReference type="InterPro" id="IPR003593">
    <property type="entry name" value="AAA+_ATPase"/>
</dbReference>
<dbReference type="Pfam" id="PF25601">
    <property type="entry name" value="AAA_lid_14"/>
    <property type="match status" value="1"/>
</dbReference>
<comment type="caution">
    <text evidence="10">The sequence shown here is derived from an EMBL/GenBank/DDBJ whole genome shotgun (WGS) entry which is preliminary data.</text>
</comment>
<keyword evidence="4" id="KW-0805">Transcription regulation</keyword>
<feature type="domain" description="PAS" evidence="9">
    <location>
        <begin position="14"/>
        <end position="67"/>
    </location>
</feature>
<dbReference type="SMART" id="SM00091">
    <property type="entry name" value="PAS"/>
    <property type="match status" value="1"/>
</dbReference>
<dbReference type="GO" id="GO:0016301">
    <property type="term" value="F:kinase activity"/>
    <property type="evidence" value="ECO:0007669"/>
    <property type="project" value="UniProtKB-KW"/>
</dbReference>
<feature type="domain" description="Sigma-54 factor interaction" evidence="8">
    <location>
        <begin position="147"/>
        <end position="376"/>
    </location>
</feature>
<dbReference type="CDD" id="cd00009">
    <property type="entry name" value="AAA"/>
    <property type="match status" value="1"/>
</dbReference>
<dbReference type="AlphaFoldDB" id="A0A165PEB4"/>
<dbReference type="InterPro" id="IPR058031">
    <property type="entry name" value="AAA_lid_NorR"/>
</dbReference>
<dbReference type="Proteomes" id="UP000076563">
    <property type="component" value="Unassembled WGS sequence"/>
</dbReference>
<dbReference type="SMART" id="SM00382">
    <property type="entry name" value="AAA"/>
    <property type="match status" value="1"/>
</dbReference>
<dbReference type="PROSITE" id="PS50112">
    <property type="entry name" value="PAS"/>
    <property type="match status" value="1"/>
</dbReference>
<dbReference type="InterPro" id="IPR013767">
    <property type="entry name" value="PAS_fold"/>
</dbReference>
<dbReference type="Gene3D" id="1.10.10.60">
    <property type="entry name" value="Homeodomain-like"/>
    <property type="match status" value="1"/>
</dbReference>
<evidence type="ECO:0000256" key="7">
    <source>
        <dbReference type="ARBA" id="ARBA00029500"/>
    </source>
</evidence>
<dbReference type="NCBIfam" id="TIGR00229">
    <property type="entry name" value="sensory_box"/>
    <property type="match status" value="1"/>
</dbReference>
<dbReference type="InterPro" id="IPR027417">
    <property type="entry name" value="P-loop_NTPase"/>
</dbReference>
<keyword evidence="5" id="KW-0238">DNA-binding</keyword>
<keyword evidence="11" id="KW-1185">Reference proteome</keyword>
<evidence type="ECO:0000313" key="10">
    <source>
        <dbReference type="EMBL" id="KZE70432.1"/>
    </source>
</evidence>
<dbReference type="InterPro" id="IPR025662">
    <property type="entry name" value="Sigma_54_int_dom_ATP-bd_1"/>
</dbReference>
<dbReference type="SUPFAM" id="SSF46689">
    <property type="entry name" value="Homeodomain-like"/>
    <property type="match status" value="1"/>
</dbReference>
<proteinExistence type="predicted"/>
<dbReference type="GO" id="GO:0003677">
    <property type="term" value="F:DNA binding"/>
    <property type="evidence" value="ECO:0007669"/>
    <property type="project" value="UniProtKB-KW"/>
</dbReference>
<dbReference type="InterPro" id="IPR025943">
    <property type="entry name" value="Sigma_54_int_dom_ATP-bd_2"/>
</dbReference>
<dbReference type="Gene3D" id="1.10.8.60">
    <property type="match status" value="1"/>
</dbReference>
<dbReference type="InterPro" id="IPR002078">
    <property type="entry name" value="Sigma_54_int"/>
</dbReference>
<keyword evidence="10" id="KW-0418">Kinase</keyword>
<dbReference type="Pfam" id="PF18024">
    <property type="entry name" value="HTH_50"/>
    <property type="match status" value="1"/>
</dbReference>
<dbReference type="SUPFAM" id="SSF55785">
    <property type="entry name" value="PYP-like sensor domain (PAS domain)"/>
    <property type="match status" value="1"/>
</dbReference>
<evidence type="ECO:0000256" key="3">
    <source>
        <dbReference type="ARBA" id="ARBA00022840"/>
    </source>
</evidence>
<dbReference type="PROSITE" id="PS00688">
    <property type="entry name" value="SIGMA54_INTERACT_3"/>
    <property type="match status" value="1"/>
</dbReference>
<evidence type="ECO:0000259" key="8">
    <source>
        <dbReference type="PROSITE" id="PS50045"/>
    </source>
</evidence>
<dbReference type="eggNOG" id="COG3829">
    <property type="taxonomic scope" value="Bacteria"/>
</dbReference>
<evidence type="ECO:0000259" key="9">
    <source>
        <dbReference type="PROSITE" id="PS50112"/>
    </source>
</evidence>
<keyword evidence="6" id="KW-0804">Transcription</keyword>
<dbReference type="CDD" id="cd00130">
    <property type="entry name" value="PAS"/>
    <property type="match status" value="1"/>
</dbReference>
<sequence length="460" mass="51302">MSNPTQPIEPIQISHDTLQKILDNSSDEIFVVDGSQRIVYVNHACERHYGLKPAEVIGRNTMELFEEGYWTPSIIPPVFERKKTVTMKQTTYLGGELITTAVPILNQAGDIELVVINSKELQNYKSLEIKDAQTGQPADPDAPEANLITNSEKMESVIKFCKKIASVDSTVLIQGESGTGKSVLAKYIHKMSRRKKGPLLTINCAAIPEELLESELFGYAQGAFTGASKTGKVGLIESADNGTLFLDEVGEISPKIQAKLLQVIQDHEFIPVGGRETKKVDIRIIAATNRNLYDMVQNRQFREDLYYRLNVIDIKIPSLRERTKDIIPLTYYFLHKFNKQYGVNQLISQATLDIFSAYSWPGNLRQLENLIEKLVVTTDSVIEASDLPEHMLQHTKARTPSASLPAALDDALAEVEKQLVTAAYQKLGSTRRVAEHLQISQTKAARLIRKYGGSSGEPPY</sequence>
<keyword evidence="10" id="KW-0808">Transferase</keyword>
<gene>
    <name evidence="10" type="ORF">AV654_05955</name>
</gene>
<dbReference type="Gene3D" id="3.40.50.300">
    <property type="entry name" value="P-loop containing nucleotide triphosphate hydrolases"/>
    <property type="match status" value="1"/>
</dbReference>
<evidence type="ECO:0000256" key="5">
    <source>
        <dbReference type="ARBA" id="ARBA00023125"/>
    </source>
</evidence>
<dbReference type="InterPro" id="IPR025944">
    <property type="entry name" value="Sigma_54_int_dom_CS"/>
</dbReference>
<dbReference type="PROSITE" id="PS00675">
    <property type="entry name" value="SIGMA54_INTERACT_1"/>
    <property type="match status" value="1"/>
</dbReference>
<dbReference type="EMBL" id="LQRA01000121">
    <property type="protein sequence ID" value="KZE70432.1"/>
    <property type="molecule type" value="Genomic_DNA"/>
</dbReference>
<dbReference type="InterPro" id="IPR035965">
    <property type="entry name" value="PAS-like_dom_sf"/>
</dbReference>